<feature type="chain" id="PRO_5047541895" description="DUF6089 domain-containing protein" evidence="1">
    <location>
        <begin position="30"/>
        <end position="350"/>
    </location>
</feature>
<dbReference type="Proteomes" id="UP001597510">
    <property type="component" value="Unassembled WGS sequence"/>
</dbReference>
<evidence type="ECO:0000313" key="2">
    <source>
        <dbReference type="EMBL" id="MFD2523689.1"/>
    </source>
</evidence>
<evidence type="ECO:0000313" key="3">
    <source>
        <dbReference type="Proteomes" id="UP001597510"/>
    </source>
</evidence>
<sequence>MRFLNIQKALLKGLLCFSFVLLITEENFAQGGVFSKKNKLNQYSYISIGGGTSHYFGDLSPYKTFYYALYTNVQWNGTINYTRQFSPQFAARASFTWARIVGDDFTYAKRNLDKYHGNFLRNLHFRNDIKEFALSGIFNLLPQTGKGQQGRRKVMPFATLGIGFYGHQPQARDSIGVGDAVTKYVPLKELQTSGQTIDAAAPKPYSLLQVVFPISLGLKVKLTEKLDLNIEGGLRITPFDYLDDVGRANYPSPVAMRTSNPDGLRFSNRADEDIAARTGQSRVQIFQDIIARYGYAGASTTPSPSLDGEKYVGFGAGKPRGGATWDSYIVTQFTLSYNIGGSGIKCPPIK</sequence>
<gene>
    <name evidence="2" type="ORF">ACFSR2_22510</name>
</gene>
<keyword evidence="3" id="KW-1185">Reference proteome</keyword>
<comment type="caution">
    <text evidence="2">The sequence shown here is derived from an EMBL/GenBank/DDBJ whole genome shotgun (WGS) entry which is preliminary data.</text>
</comment>
<keyword evidence="1" id="KW-0732">Signal</keyword>
<dbReference type="RefSeq" id="WP_340233829.1">
    <property type="nucleotide sequence ID" value="NZ_JBBEWC010000001.1"/>
</dbReference>
<feature type="signal peptide" evidence="1">
    <location>
        <begin position="1"/>
        <end position="29"/>
    </location>
</feature>
<organism evidence="2 3">
    <name type="scientific">Emticicia soli</name>
    <dbReference type="NCBI Taxonomy" id="2027878"/>
    <lineage>
        <taxon>Bacteria</taxon>
        <taxon>Pseudomonadati</taxon>
        <taxon>Bacteroidota</taxon>
        <taxon>Cytophagia</taxon>
        <taxon>Cytophagales</taxon>
        <taxon>Leadbetterellaceae</taxon>
        <taxon>Emticicia</taxon>
    </lineage>
</organism>
<proteinExistence type="predicted"/>
<dbReference type="EMBL" id="JBHULC010000038">
    <property type="protein sequence ID" value="MFD2523689.1"/>
    <property type="molecule type" value="Genomic_DNA"/>
</dbReference>
<protein>
    <recommendedName>
        <fullName evidence="4">DUF6089 domain-containing protein</fullName>
    </recommendedName>
</protein>
<evidence type="ECO:0008006" key="4">
    <source>
        <dbReference type="Google" id="ProtNLM"/>
    </source>
</evidence>
<name>A0ABW5JDL8_9BACT</name>
<evidence type="ECO:0000256" key="1">
    <source>
        <dbReference type="SAM" id="SignalP"/>
    </source>
</evidence>
<reference evidence="3" key="1">
    <citation type="journal article" date="2019" name="Int. J. Syst. Evol. Microbiol.">
        <title>The Global Catalogue of Microorganisms (GCM) 10K type strain sequencing project: providing services to taxonomists for standard genome sequencing and annotation.</title>
        <authorList>
            <consortium name="The Broad Institute Genomics Platform"/>
            <consortium name="The Broad Institute Genome Sequencing Center for Infectious Disease"/>
            <person name="Wu L."/>
            <person name="Ma J."/>
        </authorList>
    </citation>
    <scope>NUCLEOTIDE SEQUENCE [LARGE SCALE GENOMIC DNA]</scope>
    <source>
        <strain evidence="3">KCTC 52344</strain>
    </source>
</reference>
<accession>A0ABW5JDL8</accession>